<reference evidence="7 8" key="1">
    <citation type="submission" date="2018-10" db="EMBL/GenBank/DDBJ databases">
        <title>Genome assembly for a Yunnan-Guizhou Plateau 3E fish, Anabarilius grahami (Regan), and its evolutionary and genetic applications.</title>
        <authorList>
            <person name="Jiang W."/>
        </authorList>
    </citation>
    <scope>NUCLEOTIDE SEQUENCE [LARGE SCALE GENOMIC DNA]</scope>
    <source>
        <strain evidence="7">AG-KIZ</strain>
        <tissue evidence="7">Muscle</tissue>
    </source>
</reference>
<sequence length="335" mass="39445">MAFIKEENEDIKIEEAFSVKQEDTETQTKMAFIKESENVKIEETFRVKQEDTETQTKMVFIKESENVKIEETFRVKQEDTETQTKMVFIKEKSENVKIEETFRVKQEDTEEQTDKKPEGGRKRKTIFEVAEKRRKLSEERNQTRVVLGQSFQRWRAMKEQKGVKTDAQFAKILLDRDADFSMGGIEKLSSSSSSDLMLLKEETEVLDEMEEDQDEKYHDFTTGEKFSCSETENSSSRKTETIRYFNCLQCGQSFTKKANLKVHMSVHTECPNTENLLVKRLRPTIIKMAFIKEESEDMKIEETFRVKQEDTEEQTDCKDFRLPQEDLNGKIFTFS</sequence>
<keyword evidence="8" id="KW-1185">Reference proteome</keyword>
<evidence type="ECO:0000259" key="6">
    <source>
        <dbReference type="PROSITE" id="PS50157"/>
    </source>
</evidence>
<dbReference type="Pfam" id="PF00096">
    <property type="entry name" value="zf-C2H2"/>
    <property type="match status" value="1"/>
</dbReference>
<dbReference type="OrthoDB" id="9068259at2759"/>
<dbReference type="EMBL" id="RJVU01051426">
    <property type="protein sequence ID" value="ROL41885.1"/>
    <property type="molecule type" value="Genomic_DNA"/>
</dbReference>
<dbReference type="AlphaFoldDB" id="A0A3N0Y6R5"/>
<evidence type="ECO:0000313" key="7">
    <source>
        <dbReference type="EMBL" id="ROL41885.1"/>
    </source>
</evidence>
<dbReference type="GO" id="GO:0008270">
    <property type="term" value="F:zinc ion binding"/>
    <property type="evidence" value="ECO:0007669"/>
    <property type="project" value="UniProtKB-KW"/>
</dbReference>
<dbReference type="Gene3D" id="3.30.160.60">
    <property type="entry name" value="Classic Zinc Finger"/>
    <property type="match status" value="1"/>
</dbReference>
<accession>A0A3N0Y6R5</accession>
<dbReference type="Proteomes" id="UP000281406">
    <property type="component" value="Unassembled WGS sequence"/>
</dbReference>
<dbReference type="InterPro" id="IPR013087">
    <property type="entry name" value="Znf_C2H2_type"/>
</dbReference>
<evidence type="ECO:0000256" key="1">
    <source>
        <dbReference type="ARBA" id="ARBA00022723"/>
    </source>
</evidence>
<evidence type="ECO:0000256" key="3">
    <source>
        <dbReference type="ARBA" id="ARBA00022771"/>
    </source>
</evidence>
<comment type="caution">
    <text evidence="7">The sequence shown here is derived from an EMBL/GenBank/DDBJ whole genome shotgun (WGS) entry which is preliminary data.</text>
</comment>
<protein>
    <recommendedName>
        <fullName evidence="6">C2H2-type domain-containing protein</fullName>
    </recommendedName>
</protein>
<dbReference type="PROSITE" id="PS50157">
    <property type="entry name" value="ZINC_FINGER_C2H2_2"/>
    <property type="match status" value="1"/>
</dbReference>
<evidence type="ECO:0000256" key="5">
    <source>
        <dbReference type="PROSITE-ProRule" id="PRU00042"/>
    </source>
</evidence>
<feature type="domain" description="C2H2-type" evidence="6">
    <location>
        <begin position="245"/>
        <end position="268"/>
    </location>
</feature>
<evidence type="ECO:0000256" key="4">
    <source>
        <dbReference type="ARBA" id="ARBA00022833"/>
    </source>
</evidence>
<dbReference type="SUPFAM" id="SSF57667">
    <property type="entry name" value="beta-beta-alpha zinc fingers"/>
    <property type="match status" value="1"/>
</dbReference>
<keyword evidence="1" id="KW-0479">Metal-binding</keyword>
<name>A0A3N0Y6R5_ANAGA</name>
<keyword evidence="3 5" id="KW-0863">Zinc-finger</keyword>
<dbReference type="InterPro" id="IPR036236">
    <property type="entry name" value="Znf_C2H2_sf"/>
</dbReference>
<keyword evidence="2" id="KW-0677">Repeat</keyword>
<proteinExistence type="predicted"/>
<dbReference type="FunFam" id="3.30.160.60:FF:000100">
    <property type="entry name" value="Zinc finger 45-like"/>
    <property type="match status" value="1"/>
</dbReference>
<dbReference type="SMART" id="SM00355">
    <property type="entry name" value="ZnF_C2H2"/>
    <property type="match status" value="1"/>
</dbReference>
<keyword evidence="4" id="KW-0862">Zinc</keyword>
<evidence type="ECO:0000256" key="2">
    <source>
        <dbReference type="ARBA" id="ARBA00022737"/>
    </source>
</evidence>
<organism evidence="7 8">
    <name type="scientific">Anabarilius grahami</name>
    <name type="common">Kanglang fish</name>
    <name type="synonym">Barilius grahami</name>
    <dbReference type="NCBI Taxonomy" id="495550"/>
    <lineage>
        <taxon>Eukaryota</taxon>
        <taxon>Metazoa</taxon>
        <taxon>Chordata</taxon>
        <taxon>Craniata</taxon>
        <taxon>Vertebrata</taxon>
        <taxon>Euteleostomi</taxon>
        <taxon>Actinopterygii</taxon>
        <taxon>Neopterygii</taxon>
        <taxon>Teleostei</taxon>
        <taxon>Ostariophysi</taxon>
        <taxon>Cypriniformes</taxon>
        <taxon>Xenocyprididae</taxon>
        <taxon>Xenocypridinae</taxon>
        <taxon>Xenocypridinae incertae sedis</taxon>
        <taxon>Anabarilius</taxon>
    </lineage>
</organism>
<gene>
    <name evidence="7" type="ORF">DPX16_3513</name>
</gene>
<dbReference type="PROSITE" id="PS00028">
    <property type="entry name" value="ZINC_FINGER_C2H2_1"/>
    <property type="match status" value="1"/>
</dbReference>
<evidence type="ECO:0000313" key="8">
    <source>
        <dbReference type="Proteomes" id="UP000281406"/>
    </source>
</evidence>